<keyword evidence="2" id="KW-1185">Reference proteome</keyword>
<organism evidence="1 2">
    <name type="scientific">Ganoderma sinense ZZ0214-1</name>
    <dbReference type="NCBI Taxonomy" id="1077348"/>
    <lineage>
        <taxon>Eukaryota</taxon>
        <taxon>Fungi</taxon>
        <taxon>Dikarya</taxon>
        <taxon>Basidiomycota</taxon>
        <taxon>Agaricomycotina</taxon>
        <taxon>Agaricomycetes</taxon>
        <taxon>Polyporales</taxon>
        <taxon>Polyporaceae</taxon>
        <taxon>Ganoderma</taxon>
    </lineage>
</organism>
<gene>
    <name evidence="1" type="ORF">GSI_07351</name>
</gene>
<dbReference type="AlphaFoldDB" id="A0A2G8SA48"/>
<comment type="caution">
    <text evidence="1">The sequence shown here is derived from an EMBL/GenBank/DDBJ whole genome shotgun (WGS) entry which is preliminary data.</text>
</comment>
<protein>
    <submittedName>
        <fullName evidence="1">Uncharacterized protein</fullName>
    </submittedName>
</protein>
<evidence type="ECO:0000313" key="2">
    <source>
        <dbReference type="Proteomes" id="UP000230002"/>
    </source>
</evidence>
<sequence length="227" mass="25199">MNAVGKWTEIHKYTLTVLAHATIRGTGGVESNLRLGRMIVFVLEPGPTSRADSASADVNPASAFILSKVNNQDGDHVPPVRELVSETFGRRGIEGGFRGESSDTTPAGFVPVLCIVEGTSTPTILRYPVYYPSRHPDNAADEKTVGFFQDINRIFFGFINNGIVIRAPADGQIGAPPCGVMVRAKKRWRWQQNQRLWQDMDMAVPHQNPPFQTTGSATELWMRFQQW</sequence>
<name>A0A2G8SA48_9APHY</name>
<reference evidence="1 2" key="1">
    <citation type="journal article" date="2015" name="Sci. Rep.">
        <title>Chromosome-level genome map provides insights into diverse defense mechanisms in the medicinal fungus Ganoderma sinense.</title>
        <authorList>
            <person name="Zhu Y."/>
            <person name="Xu J."/>
            <person name="Sun C."/>
            <person name="Zhou S."/>
            <person name="Xu H."/>
            <person name="Nelson D.R."/>
            <person name="Qian J."/>
            <person name="Song J."/>
            <person name="Luo H."/>
            <person name="Xiang L."/>
            <person name="Li Y."/>
            <person name="Xu Z."/>
            <person name="Ji A."/>
            <person name="Wang L."/>
            <person name="Lu S."/>
            <person name="Hayward A."/>
            <person name="Sun W."/>
            <person name="Li X."/>
            <person name="Schwartz D.C."/>
            <person name="Wang Y."/>
            <person name="Chen S."/>
        </authorList>
    </citation>
    <scope>NUCLEOTIDE SEQUENCE [LARGE SCALE GENOMIC DNA]</scope>
    <source>
        <strain evidence="1 2">ZZ0214-1</strain>
    </source>
</reference>
<proteinExistence type="predicted"/>
<dbReference type="Proteomes" id="UP000230002">
    <property type="component" value="Unassembled WGS sequence"/>
</dbReference>
<accession>A0A2G8SA48</accession>
<evidence type="ECO:0000313" key="1">
    <source>
        <dbReference type="EMBL" id="PIL30649.1"/>
    </source>
</evidence>
<dbReference type="EMBL" id="AYKW01000014">
    <property type="protein sequence ID" value="PIL30649.1"/>
    <property type="molecule type" value="Genomic_DNA"/>
</dbReference>